<protein>
    <submittedName>
        <fullName evidence="8">Cytochrome c</fullName>
    </submittedName>
</protein>
<feature type="domain" description="Cytochrome c" evidence="7">
    <location>
        <begin position="172"/>
        <end position="253"/>
    </location>
</feature>
<dbReference type="Pfam" id="PF00034">
    <property type="entry name" value="Cytochrom_C"/>
    <property type="match status" value="1"/>
</dbReference>
<dbReference type="Pfam" id="PF13442">
    <property type="entry name" value="Cytochrome_CBB3"/>
    <property type="match status" value="1"/>
</dbReference>
<evidence type="ECO:0000256" key="4">
    <source>
        <dbReference type="ARBA" id="ARBA00022982"/>
    </source>
</evidence>
<dbReference type="InterPro" id="IPR036909">
    <property type="entry name" value="Cyt_c-like_dom_sf"/>
</dbReference>
<dbReference type="InterPro" id="IPR009056">
    <property type="entry name" value="Cyt_c-like_dom"/>
</dbReference>
<dbReference type="SUPFAM" id="SSF46626">
    <property type="entry name" value="Cytochrome c"/>
    <property type="match status" value="3"/>
</dbReference>
<evidence type="ECO:0000256" key="3">
    <source>
        <dbReference type="ARBA" id="ARBA00022723"/>
    </source>
</evidence>
<comment type="caution">
    <text evidence="8">The sequence shown here is derived from an EMBL/GenBank/DDBJ whole genome shotgun (WGS) entry which is preliminary data.</text>
</comment>
<evidence type="ECO:0000259" key="7">
    <source>
        <dbReference type="PROSITE" id="PS51007"/>
    </source>
</evidence>
<name>A0ABQ2JLG4_9SPHN</name>
<dbReference type="PANTHER" id="PTHR33751">
    <property type="entry name" value="CBB3-TYPE CYTOCHROME C OXIDASE SUBUNIT FIXP"/>
    <property type="match status" value="1"/>
</dbReference>
<proteinExistence type="predicted"/>
<dbReference type="InterPro" id="IPR050597">
    <property type="entry name" value="Cytochrome_c_Oxidase_Subunit"/>
</dbReference>
<keyword evidence="4" id="KW-0249">Electron transport</keyword>
<keyword evidence="2 6" id="KW-0349">Heme</keyword>
<reference evidence="9" key="1">
    <citation type="journal article" date="2019" name="Int. J. Syst. Evol. Microbiol.">
        <title>The Global Catalogue of Microorganisms (GCM) 10K type strain sequencing project: providing services to taxonomists for standard genome sequencing and annotation.</title>
        <authorList>
            <consortium name="The Broad Institute Genomics Platform"/>
            <consortium name="The Broad Institute Genome Sequencing Center for Infectious Disease"/>
            <person name="Wu L."/>
            <person name="Ma J."/>
        </authorList>
    </citation>
    <scope>NUCLEOTIDE SEQUENCE [LARGE SCALE GENOMIC DNA]</scope>
    <source>
        <strain evidence="9">CGMCC 1.6784</strain>
    </source>
</reference>
<evidence type="ECO:0000313" key="9">
    <source>
        <dbReference type="Proteomes" id="UP000605099"/>
    </source>
</evidence>
<accession>A0ABQ2JLG4</accession>
<dbReference type="Gene3D" id="1.10.760.10">
    <property type="entry name" value="Cytochrome c-like domain"/>
    <property type="match status" value="3"/>
</dbReference>
<evidence type="ECO:0000256" key="5">
    <source>
        <dbReference type="ARBA" id="ARBA00023004"/>
    </source>
</evidence>
<evidence type="ECO:0000313" key="8">
    <source>
        <dbReference type="EMBL" id="GGN47585.1"/>
    </source>
</evidence>
<keyword evidence="9" id="KW-1185">Reference proteome</keyword>
<dbReference type="RefSeq" id="WP_188819149.1">
    <property type="nucleotide sequence ID" value="NZ_BMLK01000006.1"/>
</dbReference>
<dbReference type="Proteomes" id="UP000605099">
    <property type="component" value="Unassembled WGS sequence"/>
</dbReference>
<dbReference type="PANTHER" id="PTHR33751:SF9">
    <property type="entry name" value="CYTOCHROME C4"/>
    <property type="match status" value="1"/>
</dbReference>
<evidence type="ECO:0000256" key="1">
    <source>
        <dbReference type="ARBA" id="ARBA00022448"/>
    </source>
</evidence>
<sequence>MTVHLTWKRALAALVTLGLAGLLFAWSGLFQISASSGHWKITDWFLHWTMQNSVRTYSTFQTPEDVRDDNGLISAAGHFRQACQVCHGAPGAPPSPQMQAATPPAPDLARTVQHYDDAELFWIVQHGVKYTGMPAWPSLDRPDEVRRMVGFLRRLPEMTPRQYRNLTQVPAEPTVSGFRPRVLESCAGCHGTDGLGRKQDDIPVLAGQNPAYLLQSLRDYASGKRASGPMQVAAAPLSDAEMEALADHFAAMPGLEDIGLPEANPILSAGLPGEQLPACSRCHAPDKPAPLIAGQRTTYLADRLRNWRGEKTMIDANKPQLPMPVIARRIPEEEIEGLAKALSEATPLNQRD</sequence>
<keyword evidence="5 6" id="KW-0408">Iron</keyword>
<gene>
    <name evidence="8" type="primary">cycA</name>
    <name evidence="8" type="ORF">GCM10011349_16120</name>
</gene>
<dbReference type="EMBL" id="BMLK01000006">
    <property type="protein sequence ID" value="GGN47585.1"/>
    <property type="molecule type" value="Genomic_DNA"/>
</dbReference>
<evidence type="ECO:0000256" key="6">
    <source>
        <dbReference type="PROSITE-ProRule" id="PRU00433"/>
    </source>
</evidence>
<organism evidence="8 9">
    <name type="scientific">Novosphingobium indicum</name>
    <dbReference type="NCBI Taxonomy" id="462949"/>
    <lineage>
        <taxon>Bacteria</taxon>
        <taxon>Pseudomonadati</taxon>
        <taxon>Pseudomonadota</taxon>
        <taxon>Alphaproteobacteria</taxon>
        <taxon>Sphingomonadales</taxon>
        <taxon>Sphingomonadaceae</taxon>
        <taxon>Novosphingobium</taxon>
    </lineage>
</organism>
<feature type="domain" description="Cytochrome c" evidence="7">
    <location>
        <begin position="64"/>
        <end position="156"/>
    </location>
</feature>
<dbReference type="PROSITE" id="PS51007">
    <property type="entry name" value="CYTC"/>
    <property type="match status" value="2"/>
</dbReference>
<keyword evidence="3 6" id="KW-0479">Metal-binding</keyword>
<evidence type="ECO:0000256" key="2">
    <source>
        <dbReference type="ARBA" id="ARBA00022617"/>
    </source>
</evidence>
<keyword evidence="1" id="KW-0813">Transport</keyword>